<dbReference type="Proteomes" id="UP001169006">
    <property type="component" value="Unassembled WGS sequence"/>
</dbReference>
<reference evidence="1" key="2">
    <citation type="submission" date="2023-07" db="EMBL/GenBank/DDBJ databases">
        <authorList>
            <person name="Sun H."/>
        </authorList>
    </citation>
    <scope>NUCLEOTIDE SEQUENCE</scope>
    <source>
        <strain evidence="1">05753</strain>
    </source>
</reference>
<name>A0ABT8T2T6_9HYPH</name>
<accession>A0ABT8T2T6</accession>
<dbReference type="EMBL" id="JAUKWQ010000011">
    <property type="protein sequence ID" value="MDO1584953.1"/>
    <property type="molecule type" value="Genomic_DNA"/>
</dbReference>
<evidence type="ECO:0000313" key="1">
    <source>
        <dbReference type="EMBL" id="MDO1584953.1"/>
    </source>
</evidence>
<sequence length="81" mass="9116">MDEQQKSTYVRIARNLIESRREAVQLKDGLLCYLLEMVLEELMGRTPITEWDLLEPGAISKSDYPVISLAGREQFTGTAAG</sequence>
<organism evidence="1 2">
    <name type="scientific">Rhizobium oryzicola</name>
    <dbReference type="NCBI Taxonomy" id="1232668"/>
    <lineage>
        <taxon>Bacteria</taxon>
        <taxon>Pseudomonadati</taxon>
        <taxon>Pseudomonadota</taxon>
        <taxon>Alphaproteobacteria</taxon>
        <taxon>Hyphomicrobiales</taxon>
        <taxon>Rhizobiaceae</taxon>
        <taxon>Rhizobium/Agrobacterium group</taxon>
        <taxon>Rhizobium</taxon>
    </lineage>
</organism>
<dbReference type="RefSeq" id="WP_302079215.1">
    <property type="nucleotide sequence ID" value="NZ_JAUKWQ010000011.1"/>
</dbReference>
<reference evidence="1" key="1">
    <citation type="journal article" date="2015" name="Int. J. Syst. Evol. Microbiol.">
        <title>Rhizobium oryzicola sp. nov., potential plant-growth-promoting endophytic bacteria isolated from rice roots.</title>
        <authorList>
            <person name="Zhang X.X."/>
            <person name="Gao J.S."/>
            <person name="Cao Y.H."/>
            <person name="Sheirdil R.A."/>
            <person name="Wang X.C."/>
            <person name="Zhang L."/>
        </authorList>
    </citation>
    <scope>NUCLEOTIDE SEQUENCE</scope>
    <source>
        <strain evidence="1">05753</strain>
    </source>
</reference>
<gene>
    <name evidence="1" type="ORF">Q2T52_22925</name>
</gene>
<proteinExistence type="predicted"/>
<keyword evidence="2" id="KW-1185">Reference proteome</keyword>
<protein>
    <submittedName>
        <fullName evidence="1">Uncharacterized protein</fullName>
    </submittedName>
</protein>
<evidence type="ECO:0000313" key="2">
    <source>
        <dbReference type="Proteomes" id="UP001169006"/>
    </source>
</evidence>
<comment type="caution">
    <text evidence="1">The sequence shown here is derived from an EMBL/GenBank/DDBJ whole genome shotgun (WGS) entry which is preliminary data.</text>
</comment>